<evidence type="ECO:0000256" key="1">
    <source>
        <dbReference type="SAM" id="MobiDB-lite"/>
    </source>
</evidence>
<sequence>MRASTYKKEYGRKLKVLANATSSKRALNFSGAQLEKIRSMSGNSRSPAREHKQDTNDHVSSKQKSGGEFAARTRNGDERSMGEEEEVLAKEVSNMAVDGATAKDSANPAPLESLEKDQVYGINSFVDSSASST</sequence>
<accession>A0AAQ3URV0</accession>
<name>A0AAQ3URV0_PASNO</name>
<reference evidence="2 3" key="1">
    <citation type="submission" date="2024-02" db="EMBL/GenBank/DDBJ databases">
        <title>High-quality chromosome-scale genome assembly of Pensacola bahiagrass (Paspalum notatum Flugge var. saurae).</title>
        <authorList>
            <person name="Vega J.M."/>
            <person name="Podio M."/>
            <person name="Orjuela J."/>
            <person name="Siena L.A."/>
            <person name="Pessino S.C."/>
            <person name="Combes M.C."/>
            <person name="Mariac C."/>
            <person name="Albertini E."/>
            <person name="Pupilli F."/>
            <person name="Ortiz J.P.A."/>
            <person name="Leblanc O."/>
        </authorList>
    </citation>
    <scope>NUCLEOTIDE SEQUENCE [LARGE SCALE GENOMIC DNA]</scope>
    <source>
        <strain evidence="2">R1</strain>
        <tissue evidence="2">Leaf</tissue>
    </source>
</reference>
<organism evidence="2 3">
    <name type="scientific">Paspalum notatum var. saurae</name>
    <dbReference type="NCBI Taxonomy" id="547442"/>
    <lineage>
        <taxon>Eukaryota</taxon>
        <taxon>Viridiplantae</taxon>
        <taxon>Streptophyta</taxon>
        <taxon>Embryophyta</taxon>
        <taxon>Tracheophyta</taxon>
        <taxon>Spermatophyta</taxon>
        <taxon>Magnoliopsida</taxon>
        <taxon>Liliopsida</taxon>
        <taxon>Poales</taxon>
        <taxon>Poaceae</taxon>
        <taxon>PACMAD clade</taxon>
        <taxon>Panicoideae</taxon>
        <taxon>Andropogonodae</taxon>
        <taxon>Paspaleae</taxon>
        <taxon>Paspalinae</taxon>
        <taxon>Paspalum</taxon>
    </lineage>
</organism>
<gene>
    <name evidence="2" type="ORF">U9M48_040220</name>
</gene>
<feature type="compositionally biased region" description="Basic and acidic residues" evidence="1">
    <location>
        <begin position="47"/>
        <end position="60"/>
    </location>
</feature>
<evidence type="ECO:0000313" key="3">
    <source>
        <dbReference type="Proteomes" id="UP001341281"/>
    </source>
</evidence>
<dbReference type="AlphaFoldDB" id="A0AAQ3URV0"/>
<keyword evidence="3" id="KW-1185">Reference proteome</keyword>
<protein>
    <submittedName>
        <fullName evidence="2">Uncharacterized protein</fullName>
    </submittedName>
</protein>
<feature type="region of interest" description="Disordered" evidence="1">
    <location>
        <begin position="34"/>
        <end position="117"/>
    </location>
</feature>
<evidence type="ECO:0000313" key="2">
    <source>
        <dbReference type="EMBL" id="WVZ94314.1"/>
    </source>
</evidence>
<proteinExistence type="predicted"/>
<dbReference type="Proteomes" id="UP001341281">
    <property type="component" value="Chromosome 09"/>
</dbReference>
<dbReference type="EMBL" id="CP144753">
    <property type="protein sequence ID" value="WVZ94314.1"/>
    <property type="molecule type" value="Genomic_DNA"/>
</dbReference>